<evidence type="ECO:0000313" key="2">
    <source>
        <dbReference type="Proteomes" id="UP000000311"/>
    </source>
</evidence>
<dbReference type="AlphaFoldDB" id="E2A5U4"/>
<organism evidence="2">
    <name type="scientific">Camponotus floridanus</name>
    <name type="common">Florida carpenter ant</name>
    <dbReference type="NCBI Taxonomy" id="104421"/>
    <lineage>
        <taxon>Eukaryota</taxon>
        <taxon>Metazoa</taxon>
        <taxon>Ecdysozoa</taxon>
        <taxon>Arthropoda</taxon>
        <taxon>Hexapoda</taxon>
        <taxon>Insecta</taxon>
        <taxon>Pterygota</taxon>
        <taxon>Neoptera</taxon>
        <taxon>Endopterygota</taxon>
        <taxon>Hymenoptera</taxon>
        <taxon>Apocrita</taxon>
        <taxon>Aculeata</taxon>
        <taxon>Formicoidea</taxon>
        <taxon>Formicidae</taxon>
        <taxon>Formicinae</taxon>
        <taxon>Camponotus</taxon>
    </lineage>
</organism>
<protein>
    <submittedName>
        <fullName evidence="1">Uncharacterized protein</fullName>
    </submittedName>
</protein>
<name>E2A5U4_CAMFO</name>
<dbReference type="InParanoid" id="E2A5U4"/>
<dbReference type="STRING" id="104421.E2A5U4"/>
<proteinExistence type="predicted"/>
<keyword evidence="2" id="KW-1185">Reference proteome</keyword>
<sequence>MPSYPASSIKDNPIISRALRKEPTFSWVSYPQNSASAMKRRVNDDLQSYLGYENDPRHDHKQYTRGVKMQMHQGYQSLPAGRNLGGIYKPGKVLHQNIKEEGLNCW</sequence>
<accession>E2A5U4</accession>
<dbReference type="EMBL" id="GL437061">
    <property type="protein sequence ID" value="EFN71186.1"/>
    <property type="molecule type" value="Genomic_DNA"/>
</dbReference>
<evidence type="ECO:0000313" key="1">
    <source>
        <dbReference type="EMBL" id="EFN71186.1"/>
    </source>
</evidence>
<gene>
    <name evidence="1" type="ORF">EAG_12782</name>
</gene>
<reference evidence="1 2" key="1">
    <citation type="journal article" date="2010" name="Science">
        <title>Genomic comparison of the ants Camponotus floridanus and Harpegnathos saltator.</title>
        <authorList>
            <person name="Bonasio R."/>
            <person name="Zhang G."/>
            <person name="Ye C."/>
            <person name="Mutti N.S."/>
            <person name="Fang X."/>
            <person name="Qin N."/>
            <person name="Donahue G."/>
            <person name="Yang P."/>
            <person name="Li Q."/>
            <person name="Li C."/>
            <person name="Zhang P."/>
            <person name="Huang Z."/>
            <person name="Berger S.L."/>
            <person name="Reinberg D."/>
            <person name="Wang J."/>
            <person name="Liebig J."/>
        </authorList>
    </citation>
    <scope>NUCLEOTIDE SEQUENCE [LARGE SCALE GENOMIC DNA]</scope>
    <source>
        <strain evidence="2">C129</strain>
    </source>
</reference>
<dbReference type="Proteomes" id="UP000000311">
    <property type="component" value="Unassembled WGS sequence"/>
</dbReference>